<dbReference type="HOGENOM" id="CLU_1579110_0_0_1"/>
<evidence type="ECO:0000313" key="2">
    <source>
        <dbReference type="Proteomes" id="UP000054166"/>
    </source>
</evidence>
<accession>A0A0C3BZM7</accession>
<protein>
    <submittedName>
        <fullName evidence="1">Uncharacterized protein</fullName>
    </submittedName>
</protein>
<keyword evidence="2" id="KW-1185">Reference proteome</keyword>
<organism evidence="1 2">
    <name type="scientific">Piloderma croceum (strain F 1598)</name>
    <dbReference type="NCBI Taxonomy" id="765440"/>
    <lineage>
        <taxon>Eukaryota</taxon>
        <taxon>Fungi</taxon>
        <taxon>Dikarya</taxon>
        <taxon>Basidiomycota</taxon>
        <taxon>Agaricomycotina</taxon>
        <taxon>Agaricomycetes</taxon>
        <taxon>Agaricomycetidae</taxon>
        <taxon>Atheliales</taxon>
        <taxon>Atheliaceae</taxon>
        <taxon>Piloderma</taxon>
    </lineage>
</organism>
<dbReference type="EMBL" id="KN832970">
    <property type="protein sequence ID" value="KIM91993.1"/>
    <property type="molecule type" value="Genomic_DNA"/>
</dbReference>
<reference evidence="1 2" key="1">
    <citation type="submission" date="2014-04" db="EMBL/GenBank/DDBJ databases">
        <authorList>
            <consortium name="DOE Joint Genome Institute"/>
            <person name="Kuo A."/>
            <person name="Tarkka M."/>
            <person name="Buscot F."/>
            <person name="Kohler A."/>
            <person name="Nagy L.G."/>
            <person name="Floudas D."/>
            <person name="Copeland A."/>
            <person name="Barry K.W."/>
            <person name="Cichocki N."/>
            <person name="Veneault-Fourrey C."/>
            <person name="LaButti K."/>
            <person name="Lindquist E.A."/>
            <person name="Lipzen A."/>
            <person name="Lundell T."/>
            <person name="Morin E."/>
            <person name="Murat C."/>
            <person name="Sun H."/>
            <person name="Tunlid A."/>
            <person name="Henrissat B."/>
            <person name="Grigoriev I.V."/>
            <person name="Hibbett D.S."/>
            <person name="Martin F."/>
            <person name="Nordberg H.P."/>
            <person name="Cantor M.N."/>
            <person name="Hua S.X."/>
        </authorList>
    </citation>
    <scope>NUCLEOTIDE SEQUENCE [LARGE SCALE GENOMIC DNA]</scope>
    <source>
        <strain evidence="1 2">F 1598</strain>
    </source>
</reference>
<dbReference type="Proteomes" id="UP000054166">
    <property type="component" value="Unassembled WGS sequence"/>
</dbReference>
<reference evidence="2" key="2">
    <citation type="submission" date="2015-01" db="EMBL/GenBank/DDBJ databases">
        <title>Evolutionary Origins and Diversification of the Mycorrhizal Mutualists.</title>
        <authorList>
            <consortium name="DOE Joint Genome Institute"/>
            <consortium name="Mycorrhizal Genomics Consortium"/>
            <person name="Kohler A."/>
            <person name="Kuo A."/>
            <person name="Nagy L.G."/>
            <person name="Floudas D."/>
            <person name="Copeland A."/>
            <person name="Barry K.W."/>
            <person name="Cichocki N."/>
            <person name="Veneault-Fourrey C."/>
            <person name="LaButti K."/>
            <person name="Lindquist E.A."/>
            <person name="Lipzen A."/>
            <person name="Lundell T."/>
            <person name="Morin E."/>
            <person name="Murat C."/>
            <person name="Riley R."/>
            <person name="Ohm R."/>
            <person name="Sun H."/>
            <person name="Tunlid A."/>
            <person name="Henrissat B."/>
            <person name="Grigoriev I.V."/>
            <person name="Hibbett D.S."/>
            <person name="Martin F."/>
        </authorList>
    </citation>
    <scope>NUCLEOTIDE SEQUENCE [LARGE SCALE GENOMIC DNA]</scope>
    <source>
        <strain evidence="2">F 1598</strain>
    </source>
</reference>
<name>A0A0C3BZM7_PILCF</name>
<proteinExistence type="predicted"/>
<dbReference type="AlphaFoldDB" id="A0A0C3BZM7"/>
<dbReference type="InParanoid" id="A0A0C3BZM7"/>
<gene>
    <name evidence="1" type="ORF">PILCRDRAFT_145</name>
</gene>
<evidence type="ECO:0000313" key="1">
    <source>
        <dbReference type="EMBL" id="KIM91993.1"/>
    </source>
</evidence>
<sequence>MPKRRADRVVIAAQAQRFCTSLENGRAFANGLEISSTSPAQKPPASAGLIFNSVVSPSIRGIFLSIFASTFPNVLIIFKFSNTPNIVDGEITVICWRIRRFRGIFYLALGLSSTFPQFSSHSAPFIACLRIWFLNIWFGVTHAEVVAVAALESPCTCSQFALCDLLRST</sequence>